<evidence type="ECO:0000259" key="2">
    <source>
        <dbReference type="Pfam" id="PF14581"/>
    </source>
</evidence>
<dbReference type="InterPro" id="IPR009839">
    <property type="entry name" value="SseB_N"/>
</dbReference>
<dbReference type="Pfam" id="PF07179">
    <property type="entry name" value="SseB"/>
    <property type="match status" value="1"/>
</dbReference>
<sequence length="257" mass="29866">MERKSTKDASALRIALENLQNHPCKASEVELYACLKDAQLYAPVHPNQHTSKNHNANVLELATDFMMVLDASNDLYYPIFSSKEELLKFTSELQLGYMKVRLQDYESLLHGQKEVKGVVLDKESVNYSLCLEDILHIYHHVQCSDITNLEIREIKDPNHYIKEELVRLFSKMPQVRAAYLHELYCDKQASYLLIIDSDTFDDVAQQVSDFLYPLTYENGDHVELIALASRFGEKITREVTPFYERKQRLLHILLPKE</sequence>
<gene>
    <name evidence="3" type="ORF">EDD63_10745</name>
</gene>
<organism evidence="3 4">
    <name type="scientific">Breznakia blatticola</name>
    <dbReference type="NCBI Taxonomy" id="1754012"/>
    <lineage>
        <taxon>Bacteria</taxon>
        <taxon>Bacillati</taxon>
        <taxon>Bacillota</taxon>
        <taxon>Erysipelotrichia</taxon>
        <taxon>Erysipelotrichales</taxon>
        <taxon>Erysipelotrichaceae</taxon>
        <taxon>Breznakia</taxon>
    </lineage>
</organism>
<comment type="caution">
    <text evidence="3">The sequence shown here is derived from an EMBL/GenBank/DDBJ whole genome shotgun (WGS) entry which is preliminary data.</text>
</comment>
<name>A0A4R8A2V7_9FIRM</name>
<evidence type="ECO:0000313" key="4">
    <source>
        <dbReference type="Proteomes" id="UP000294743"/>
    </source>
</evidence>
<evidence type="ECO:0000259" key="1">
    <source>
        <dbReference type="Pfam" id="PF07179"/>
    </source>
</evidence>
<proteinExistence type="predicted"/>
<dbReference type="EMBL" id="SODD01000007">
    <property type="protein sequence ID" value="TDW24893.1"/>
    <property type="molecule type" value="Genomic_DNA"/>
</dbReference>
<keyword evidence="4" id="KW-1185">Reference proteome</keyword>
<dbReference type="AlphaFoldDB" id="A0A4R8A2V7"/>
<protein>
    <submittedName>
        <fullName evidence="3">Type III secretion system (T3SS) SseB-like protein</fullName>
    </submittedName>
</protein>
<feature type="domain" description="SseB protein N-terminal" evidence="1">
    <location>
        <begin position="12"/>
        <end position="122"/>
    </location>
</feature>
<dbReference type="Pfam" id="PF14581">
    <property type="entry name" value="SseB_C"/>
    <property type="match status" value="1"/>
</dbReference>
<evidence type="ECO:0000313" key="3">
    <source>
        <dbReference type="EMBL" id="TDW24893.1"/>
    </source>
</evidence>
<feature type="domain" description="SseB protein C-terminal" evidence="2">
    <location>
        <begin position="148"/>
        <end position="245"/>
    </location>
</feature>
<accession>A0A4R8A2V7</accession>
<dbReference type="InterPro" id="IPR027945">
    <property type="entry name" value="SseB_C"/>
</dbReference>
<reference evidence="3 4" key="1">
    <citation type="submission" date="2019-03" db="EMBL/GenBank/DDBJ databases">
        <title>Genomic Encyclopedia of Type Strains, Phase IV (KMG-IV): sequencing the most valuable type-strain genomes for metagenomic binning, comparative biology and taxonomic classification.</title>
        <authorList>
            <person name="Goeker M."/>
        </authorList>
    </citation>
    <scope>NUCLEOTIDE SEQUENCE [LARGE SCALE GENOMIC DNA]</scope>
    <source>
        <strain evidence="3 4">DSM 28867</strain>
    </source>
</reference>
<dbReference type="Proteomes" id="UP000294743">
    <property type="component" value="Unassembled WGS sequence"/>
</dbReference>
<dbReference type="RefSeq" id="WP_166667528.1">
    <property type="nucleotide sequence ID" value="NZ_SODD01000007.1"/>
</dbReference>